<evidence type="ECO:0000313" key="1">
    <source>
        <dbReference type="EMBL" id="AHD25557.1"/>
    </source>
</evidence>
<dbReference type="Pfam" id="PF25651">
    <property type="entry name" value="Baculo_P15"/>
    <property type="match status" value="1"/>
</dbReference>
<dbReference type="EMBL" id="KF894742">
    <property type="protein sequence ID" value="AHD25557.1"/>
    <property type="molecule type" value="Genomic_DNA"/>
</dbReference>
<keyword evidence="2" id="KW-1185">Reference proteome</keyword>
<dbReference type="Proteomes" id="UP000203482">
    <property type="component" value="Segment"/>
</dbReference>
<protein>
    <submittedName>
        <fullName evidence="1">Ac87</fullName>
    </submittedName>
</protein>
<reference evidence="1 2" key="1">
    <citation type="journal article" date="2014" name="Genome Announc.">
        <title>Genome Sequence of an Alphabaculovirus Isolated from Choristoneura murinana.</title>
        <authorList>
            <person name="Rohrmann G.F."/>
            <person name="Erlandson M.A."/>
            <person name="Theilmann D.A."/>
        </authorList>
    </citation>
    <scope>NUCLEOTIDE SEQUENCE [LARGE SCALE GENOMIC DNA]</scope>
    <source>
        <strain evidence="1 2">Darmstadt</strain>
    </source>
</reference>
<sequence length="120" mass="14194">MRTRSVDHKRKLCFFKMLELRPQEPLKLIAQSVTDKCSAKKHKKFEGVAEIKRELGRYNLPAAQFNEALYLCRQHNAAWCTTDNWDSCNKTNNQHVYEVDFDTQSKTVMERFYVCVQVFV</sequence>
<dbReference type="OrthoDB" id="19150at10239"/>
<organism evidence="1 2">
    <name type="scientific">Choristoneura murinana nucleopolyhedrovirus</name>
    <dbReference type="NCBI Taxonomy" id="1987479"/>
    <lineage>
        <taxon>Viruses</taxon>
        <taxon>Viruses incertae sedis</taxon>
        <taxon>Naldaviricetes</taxon>
        <taxon>Lefavirales</taxon>
        <taxon>Baculoviridae</taxon>
        <taxon>Alphabaculovirus</taxon>
        <taxon>Alphabaculovirus chomurinanae</taxon>
    </lineage>
</organism>
<proteinExistence type="predicted"/>
<evidence type="ECO:0000313" key="2">
    <source>
        <dbReference type="Proteomes" id="UP000203482"/>
    </source>
</evidence>
<dbReference type="KEGG" id="vg:18126109"/>
<dbReference type="RefSeq" id="YP_008992162.1">
    <property type="nucleotide sequence ID" value="NC_023177.1"/>
</dbReference>
<gene>
    <name evidence="1" type="ORF">chmu71</name>
</gene>
<dbReference type="GeneID" id="18126109"/>
<accession>V9XPV9</accession>
<dbReference type="InterPro" id="IPR058022">
    <property type="entry name" value="P15"/>
</dbReference>
<name>V9XPV9_9ABAC</name>